<evidence type="ECO:0000313" key="2">
    <source>
        <dbReference type="Proteomes" id="UP001055811"/>
    </source>
</evidence>
<reference evidence="1 2" key="2">
    <citation type="journal article" date="2022" name="Mol. Ecol. Resour.">
        <title>The genomes of chicory, endive, great burdock and yacon provide insights into Asteraceae paleo-polyploidization history and plant inulin production.</title>
        <authorList>
            <person name="Fan W."/>
            <person name="Wang S."/>
            <person name="Wang H."/>
            <person name="Wang A."/>
            <person name="Jiang F."/>
            <person name="Liu H."/>
            <person name="Zhao H."/>
            <person name="Xu D."/>
            <person name="Zhang Y."/>
        </authorList>
    </citation>
    <scope>NUCLEOTIDE SEQUENCE [LARGE SCALE GENOMIC DNA]</scope>
    <source>
        <strain evidence="2">cv. Punajuju</strain>
        <tissue evidence="1">Leaves</tissue>
    </source>
</reference>
<proteinExistence type="predicted"/>
<comment type="caution">
    <text evidence="1">The sequence shown here is derived from an EMBL/GenBank/DDBJ whole genome shotgun (WGS) entry which is preliminary data.</text>
</comment>
<sequence>MMMVEENSDGCAYKEEGMVEDIASSDDSDDEDCDDNIYTVDGDEGAEPPTVTQADLVYVNGKSGGNTDFHTTDVGGITEHMDVTTGGSNENSIDMHSLSGMDVTNGEKGEDDGIRLIDHIKRAKGNNRPSVMQTVQECKRDLVTDKVMEDATCGQVSTVDIKEYSTAMHSISEHNVFLDGTSDHNRPTLDNIKSSMKKVHA</sequence>
<dbReference type="Proteomes" id="UP001055811">
    <property type="component" value="Linkage Group LG05"/>
</dbReference>
<protein>
    <submittedName>
        <fullName evidence="1">Uncharacterized protein</fullName>
    </submittedName>
</protein>
<accession>A0ACB9D0P4</accession>
<dbReference type="EMBL" id="CM042013">
    <property type="protein sequence ID" value="KAI3740086.1"/>
    <property type="molecule type" value="Genomic_DNA"/>
</dbReference>
<name>A0ACB9D0P4_CICIN</name>
<reference evidence="2" key="1">
    <citation type="journal article" date="2022" name="Mol. Ecol. Resour.">
        <title>The genomes of chicory, endive, great burdock and yacon provide insights into Asteraceae palaeo-polyploidization history and plant inulin production.</title>
        <authorList>
            <person name="Fan W."/>
            <person name="Wang S."/>
            <person name="Wang H."/>
            <person name="Wang A."/>
            <person name="Jiang F."/>
            <person name="Liu H."/>
            <person name="Zhao H."/>
            <person name="Xu D."/>
            <person name="Zhang Y."/>
        </authorList>
    </citation>
    <scope>NUCLEOTIDE SEQUENCE [LARGE SCALE GENOMIC DNA]</scope>
    <source>
        <strain evidence="2">cv. Punajuju</strain>
    </source>
</reference>
<evidence type="ECO:0000313" key="1">
    <source>
        <dbReference type="EMBL" id="KAI3740086.1"/>
    </source>
</evidence>
<gene>
    <name evidence="1" type="ORF">L2E82_30504</name>
</gene>
<organism evidence="1 2">
    <name type="scientific">Cichorium intybus</name>
    <name type="common">Chicory</name>
    <dbReference type="NCBI Taxonomy" id="13427"/>
    <lineage>
        <taxon>Eukaryota</taxon>
        <taxon>Viridiplantae</taxon>
        <taxon>Streptophyta</taxon>
        <taxon>Embryophyta</taxon>
        <taxon>Tracheophyta</taxon>
        <taxon>Spermatophyta</taxon>
        <taxon>Magnoliopsida</taxon>
        <taxon>eudicotyledons</taxon>
        <taxon>Gunneridae</taxon>
        <taxon>Pentapetalae</taxon>
        <taxon>asterids</taxon>
        <taxon>campanulids</taxon>
        <taxon>Asterales</taxon>
        <taxon>Asteraceae</taxon>
        <taxon>Cichorioideae</taxon>
        <taxon>Cichorieae</taxon>
        <taxon>Cichoriinae</taxon>
        <taxon>Cichorium</taxon>
    </lineage>
</organism>
<keyword evidence="2" id="KW-1185">Reference proteome</keyword>